<keyword evidence="1 3" id="KW-0378">Hydrolase</keyword>
<dbReference type="InterPro" id="IPR029058">
    <property type="entry name" value="AB_hydrolase_fold"/>
</dbReference>
<dbReference type="EMBL" id="BMGR01000003">
    <property type="protein sequence ID" value="GGF95709.1"/>
    <property type="molecule type" value="Genomic_DNA"/>
</dbReference>
<reference evidence="3" key="2">
    <citation type="submission" date="2020-09" db="EMBL/GenBank/DDBJ databases">
        <authorList>
            <person name="Sun Q."/>
            <person name="Zhou Y."/>
        </authorList>
    </citation>
    <scope>NUCLEOTIDE SEQUENCE</scope>
    <source>
        <strain evidence="3">CGMCC 1.12987</strain>
    </source>
</reference>
<dbReference type="InterPro" id="IPR050266">
    <property type="entry name" value="AB_hydrolase_sf"/>
</dbReference>
<dbReference type="PRINTS" id="PR00111">
    <property type="entry name" value="ABHYDROLASE"/>
</dbReference>
<dbReference type="GO" id="GO:0016020">
    <property type="term" value="C:membrane"/>
    <property type="evidence" value="ECO:0007669"/>
    <property type="project" value="TreeGrafter"/>
</dbReference>
<dbReference type="Gene3D" id="3.40.50.1820">
    <property type="entry name" value="alpha/beta hydrolase"/>
    <property type="match status" value="1"/>
</dbReference>
<dbReference type="InterPro" id="IPR000073">
    <property type="entry name" value="AB_hydrolase_1"/>
</dbReference>
<dbReference type="PANTHER" id="PTHR43798:SF31">
    <property type="entry name" value="AB HYDROLASE SUPERFAMILY PROTEIN YCLE"/>
    <property type="match status" value="1"/>
</dbReference>
<reference evidence="3" key="1">
    <citation type="journal article" date="2014" name="Int. J. Syst. Evol. Microbiol.">
        <title>Complete genome sequence of Corynebacterium casei LMG S-19264T (=DSM 44701T), isolated from a smear-ripened cheese.</title>
        <authorList>
            <consortium name="US DOE Joint Genome Institute (JGI-PGF)"/>
            <person name="Walter F."/>
            <person name="Albersmeier A."/>
            <person name="Kalinowski J."/>
            <person name="Ruckert C."/>
        </authorList>
    </citation>
    <scope>NUCLEOTIDE SEQUENCE</scope>
    <source>
        <strain evidence="3">CGMCC 1.12987</strain>
    </source>
</reference>
<dbReference type="RefSeq" id="WP_308422696.1">
    <property type="nucleotide sequence ID" value="NZ_BMGR01000003.1"/>
</dbReference>
<dbReference type="PANTHER" id="PTHR43798">
    <property type="entry name" value="MONOACYLGLYCEROL LIPASE"/>
    <property type="match status" value="1"/>
</dbReference>
<evidence type="ECO:0000256" key="1">
    <source>
        <dbReference type="ARBA" id="ARBA00022801"/>
    </source>
</evidence>
<feature type="domain" description="AB hydrolase-1" evidence="2">
    <location>
        <begin position="34"/>
        <end position="260"/>
    </location>
</feature>
<name>A0A917CR20_9BACL</name>
<accession>A0A917CR20</accession>
<dbReference type="GO" id="GO:0016787">
    <property type="term" value="F:hydrolase activity"/>
    <property type="evidence" value="ECO:0007669"/>
    <property type="project" value="UniProtKB-KW"/>
</dbReference>
<dbReference type="AlphaFoldDB" id="A0A917CR20"/>
<evidence type="ECO:0000313" key="3">
    <source>
        <dbReference type="EMBL" id="GGF95709.1"/>
    </source>
</evidence>
<keyword evidence="4" id="KW-1185">Reference proteome</keyword>
<dbReference type="Pfam" id="PF00561">
    <property type="entry name" value="Abhydrolase_1"/>
    <property type="match status" value="1"/>
</dbReference>
<proteinExistence type="predicted"/>
<dbReference type="SUPFAM" id="SSF53474">
    <property type="entry name" value="alpha/beta-Hydrolases"/>
    <property type="match status" value="1"/>
</dbReference>
<comment type="caution">
    <text evidence="3">The sequence shown here is derived from an EMBL/GenBank/DDBJ whole genome shotgun (WGS) entry which is preliminary data.</text>
</comment>
<gene>
    <name evidence="3" type="ORF">GCM10010916_11270</name>
</gene>
<protein>
    <submittedName>
        <fullName evidence="3">Alpha/beta hydrolase</fullName>
    </submittedName>
</protein>
<evidence type="ECO:0000259" key="2">
    <source>
        <dbReference type="Pfam" id="PF00561"/>
    </source>
</evidence>
<organism evidence="3 4">
    <name type="scientific">Paenibacillus abyssi</name>
    <dbReference type="NCBI Taxonomy" id="1340531"/>
    <lineage>
        <taxon>Bacteria</taxon>
        <taxon>Bacillati</taxon>
        <taxon>Bacillota</taxon>
        <taxon>Bacilli</taxon>
        <taxon>Bacillales</taxon>
        <taxon>Paenibacillaceae</taxon>
        <taxon>Paenibacillus</taxon>
    </lineage>
</organism>
<evidence type="ECO:0000313" key="4">
    <source>
        <dbReference type="Proteomes" id="UP000644756"/>
    </source>
</evidence>
<dbReference type="Proteomes" id="UP000644756">
    <property type="component" value="Unassembled WGS sequence"/>
</dbReference>
<sequence length="275" mass="29823">MMKPTTLANEKMVISSGGELAFYDSGVKENTGGTVILLHGYCGSSAYWEKVLPYLQAAGRIIALDMRGHGASFAPEDEIYAIEDFADDVKLLMDHLKIERACIIGHSLGGYVALAAAERFPQRLNGFALVHSTAHSDSEAAKENRDKAAQTIRGEGIRVFVDGLVPKLFAPDHVEKMALEVARIKEIGYATSVHAAAATALGMKERQDRNAVLRETELPVLLLAGEEDKVIPPERTFSATEEHISTVVLEHAGHMGMVEAAPELASALDRFIRSL</sequence>